<organism evidence="2 3">
    <name type="scientific">Pseudomarimonas salicorniae</name>
    <dbReference type="NCBI Taxonomy" id="2933270"/>
    <lineage>
        <taxon>Bacteria</taxon>
        <taxon>Pseudomonadati</taxon>
        <taxon>Pseudomonadota</taxon>
        <taxon>Gammaproteobacteria</taxon>
        <taxon>Lysobacterales</taxon>
        <taxon>Lysobacteraceae</taxon>
        <taxon>Pseudomarimonas</taxon>
    </lineage>
</organism>
<evidence type="ECO:0000256" key="1">
    <source>
        <dbReference type="SAM" id="Phobius"/>
    </source>
</evidence>
<keyword evidence="1" id="KW-0472">Membrane</keyword>
<gene>
    <name evidence="2" type="ORF">M0G41_14335</name>
</gene>
<accession>A0ABT0GJZ2</accession>
<comment type="caution">
    <text evidence="2">The sequence shown here is derived from an EMBL/GenBank/DDBJ whole genome shotgun (WGS) entry which is preliminary data.</text>
</comment>
<evidence type="ECO:0000313" key="2">
    <source>
        <dbReference type="EMBL" id="MCK7594846.1"/>
    </source>
</evidence>
<feature type="transmembrane region" description="Helical" evidence="1">
    <location>
        <begin position="26"/>
        <end position="45"/>
    </location>
</feature>
<keyword evidence="3" id="KW-1185">Reference proteome</keyword>
<sequence length="125" mass="13751">MRGIAALLALFAAIQFFRFNLGAERLFVGPAVLAAMFTGLLVGDLRVLRNPDVHRHVWLRRHLTRMILAFTIGVMALVRIGVSFGLTFEASVLGPLAVAAVCILWVRRRYPLPEADRSAQGPVAD</sequence>
<feature type="transmembrane region" description="Helical" evidence="1">
    <location>
        <begin position="90"/>
        <end position="107"/>
    </location>
</feature>
<proteinExistence type="predicted"/>
<dbReference type="RefSeq" id="WP_248210510.1">
    <property type="nucleotide sequence ID" value="NZ_JALNMH010000012.1"/>
</dbReference>
<evidence type="ECO:0000313" key="3">
    <source>
        <dbReference type="Proteomes" id="UP001431449"/>
    </source>
</evidence>
<feature type="transmembrane region" description="Helical" evidence="1">
    <location>
        <begin position="66"/>
        <end position="84"/>
    </location>
</feature>
<keyword evidence="1" id="KW-0812">Transmembrane</keyword>
<dbReference type="EMBL" id="JALNMH010000012">
    <property type="protein sequence ID" value="MCK7594846.1"/>
    <property type="molecule type" value="Genomic_DNA"/>
</dbReference>
<reference evidence="2" key="1">
    <citation type="submission" date="2022-04" db="EMBL/GenBank/DDBJ databases">
        <title>Lysobacter sp. CAU 1642 isolated from sea sand.</title>
        <authorList>
            <person name="Kim W."/>
        </authorList>
    </citation>
    <scope>NUCLEOTIDE SEQUENCE</scope>
    <source>
        <strain evidence="2">CAU 1642</strain>
    </source>
</reference>
<keyword evidence="1" id="KW-1133">Transmembrane helix</keyword>
<protein>
    <submittedName>
        <fullName evidence="2">Uncharacterized protein</fullName>
    </submittedName>
</protein>
<name>A0ABT0GJZ2_9GAMM</name>
<dbReference type="Proteomes" id="UP001431449">
    <property type="component" value="Unassembled WGS sequence"/>
</dbReference>